<dbReference type="AlphaFoldDB" id="A0A9X2F9Y7"/>
<dbReference type="Pfam" id="PF13378">
    <property type="entry name" value="MR_MLE_C"/>
    <property type="match status" value="1"/>
</dbReference>
<dbReference type="SMART" id="SM00922">
    <property type="entry name" value="MR_MLE"/>
    <property type="match status" value="1"/>
</dbReference>
<dbReference type="Gene3D" id="3.20.20.120">
    <property type="entry name" value="Enolase-like C-terminal domain"/>
    <property type="match status" value="1"/>
</dbReference>
<dbReference type="SFLD" id="SFLDS00001">
    <property type="entry name" value="Enolase"/>
    <property type="match status" value="1"/>
</dbReference>
<protein>
    <submittedName>
        <fullName evidence="5">Mandelate racemase/muconate lactonizing enzyme family protein</fullName>
    </submittedName>
</protein>
<evidence type="ECO:0000256" key="2">
    <source>
        <dbReference type="ARBA" id="ARBA00022723"/>
    </source>
</evidence>
<organism evidence="5 6">
    <name type="scientific">Aeoliella straminimaris</name>
    <dbReference type="NCBI Taxonomy" id="2954799"/>
    <lineage>
        <taxon>Bacteria</taxon>
        <taxon>Pseudomonadati</taxon>
        <taxon>Planctomycetota</taxon>
        <taxon>Planctomycetia</taxon>
        <taxon>Pirellulales</taxon>
        <taxon>Lacipirellulaceae</taxon>
        <taxon>Aeoliella</taxon>
    </lineage>
</organism>
<feature type="domain" description="Mandelate racemase/muconate lactonizing enzyme C-terminal" evidence="4">
    <location>
        <begin position="147"/>
        <end position="250"/>
    </location>
</feature>
<proteinExistence type="predicted"/>
<dbReference type="Gene3D" id="3.30.390.10">
    <property type="entry name" value="Enolase-like, N-terminal domain"/>
    <property type="match status" value="1"/>
</dbReference>
<keyword evidence="2" id="KW-0479">Metal-binding</keyword>
<evidence type="ECO:0000256" key="1">
    <source>
        <dbReference type="ARBA" id="ARBA00001946"/>
    </source>
</evidence>
<accession>A0A9X2F9Y7</accession>
<dbReference type="RefSeq" id="WP_252852376.1">
    <property type="nucleotide sequence ID" value="NZ_JAMXLR010000036.1"/>
</dbReference>
<dbReference type="SUPFAM" id="SSF54826">
    <property type="entry name" value="Enolase N-terminal domain-like"/>
    <property type="match status" value="1"/>
</dbReference>
<dbReference type="SFLD" id="SFLDG00179">
    <property type="entry name" value="mandelate_racemase"/>
    <property type="match status" value="1"/>
</dbReference>
<keyword evidence="6" id="KW-1185">Reference proteome</keyword>
<name>A0A9X2F9Y7_9BACT</name>
<dbReference type="EMBL" id="JAMXLR010000036">
    <property type="protein sequence ID" value="MCO6044272.1"/>
    <property type="molecule type" value="Genomic_DNA"/>
</dbReference>
<dbReference type="GO" id="GO:0000287">
    <property type="term" value="F:magnesium ion binding"/>
    <property type="evidence" value="ECO:0007669"/>
    <property type="project" value="TreeGrafter"/>
</dbReference>
<dbReference type="PANTHER" id="PTHR13794">
    <property type="entry name" value="ENOLASE SUPERFAMILY, MANDELATE RACEMASE"/>
    <property type="match status" value="1"/>
</dbReference>
<dbReference type="GO" id="GO:0016052">
    <property type="term" value="P:carbohydrate catabolic process"/>
    <property type="evidence" value="ECO:0007669"/>
    <property type="project" value="TreeGrafter"/>
</dbReference>
<comment type="cofactor">
    <cofactor evidence="1">
        <name>Mg(2+)</name>
        <dbReference type="ChEBI" id="CHEBI:18420"/>
    </cofactor>
</comment>
<dbReference type="InterPro" id="IPR013341">
    <property type="entry name" value="Mandelate_racemase_N_dom"/>
</dbReference>
<dbReference type="CDD" id="cd03316">
    <property type="entry name" value="MR_like"/>
    <property type="match status" value="1"/>
</dbReference>
<dbReference type="InterPro" id="IPR029065">
    <property type="entry name" value="Enolase_C-like"/>
</dbReference>
<dbReference type="InterPro" id="IPR013342">
    <property type="entry name" value="Mandelate_racemase_C"/>
</dbReference>
<keyword evidence="3" id="KW-0460">Magnesium</keyword>
<comment type="caution">
    <text evidence="5">The sequence shown here is derived from an EMBL/GenBank/DDBJ whole genome shotgun (WGS) entry which is preliminary data.</text>
</comment>
<dbReference type="SUPFAM" id="SSF51604">
    <property type="entry name" value="Enolase C-terminal domain-like"/>
    <property type="match status" value="1"/>
</dbReference>
<reference evidence="5" key="1">
    <citation type="submission" date="2022-06" db="EMBL/GenBank/DDBJ databases">
        <title>Aeoliella straminimaris, a novel planctomycete from sediments.</title>
        <authorList>
            <person name="Vitorino I.R."/>
            <person name="Lage O.M."/>
        </authorList>
    </citation>
    <scope>NUCLEOTIDE SEQUENCE</scope>
    <source>
        <strain evidence="5">ICT_H6.2</strain>
    </source>
</reference>
<evidence type="ECO:0000259" key="4">
    <source>
        <dbReference type="SMART" id="SM00922"/>
    </source>
</evidence>
<dbReference type="Pfam" id="PF02746">
    <property type="entry name" value="MR_MLE_N"/>
    <property type="match status" value="1"/>
</dbReference>
<evidence type="ECO:0000313" key="6">
    <source>
        <dbReference type="Proteomes" id="UP001155241"/>
    </source>
</evidence>
<dbReference type="PANTHER" id="PTHR13794:SF58">
    <property type="entry name" value="MITOCHONDRIAL ENOLASE SUPERFAMILY MEMBER 1"/>
    <property type="match status" value="1"/>
</dbReference>
<gene>
    <name evidence="5" type="ORF">NG895_10170</name>
</gene>
<dbReference type="Proteomes" id="UP001155241">
    <property type="component" value="Unassembled WGS sequence"/>
</dbReference>
<dbReference type="InterPro" id="IPR036849">
    <property type="entry name" value="Enolase-like_C_sf"/>
</dbReference>
<evidence type="ECO:0000313" key="5">
    <source>
        <dbReference type="EMBL" id="MCO6044272.1"/>
    </source>
</evidence>
<sequence length="400" mass="43300">MKITDVRCVLLSAPYATPDDAERVFHLQTGYRPAGLIRVEASDGSFGLGEVYSGVYAPETVAALTQQLGEAIEGQDPRRPAALWDRMRLASYYWGRLGISQSVLGGIEMALWDLYGKSLGVPVCDLLGGCQHDSLLAYASGGNNKPEAELRAEMHGYVQDGFRAVKIRINNLASMDQIVEKVAICREALGSGVGLAVDAAQGLAQRPWTVKQAISVAHAIEQFDLMWIEEPAEVSNYEGFAQIRRNISIPVAGGETVTSLTEAKCYLNADALDLFQPDASLIGGLTVFRRLADLCDTRHLPVAVHTWCAGVGIMGNYHAAFASRNCSIVELPTVPNPLREVVLQHPLKMHEGRIAAPQGAGLGVVAPDDLESSFPYRPGSYYKILGAIDQPQTSQREPQP</sequence>
<evidence type="ECO:0000256" key="3">
    <source>
        <dbReference type="ARBA" id="ARBA00022842"/>
    </source>
</evidence>
<dbReference type="InterPro" id="IPR029017">
    <property type="entry name" value="Enolase-like_N"/>
</dbReference>
<dbReference type="GO" id="GO:0016836">
    <property type="term" value="F:hydro-lyase activity"/>
    <property type="evidence" value="ECO:0007669"/>
    <property type="project" value="TreeGrafter"/>
</dbReference>
<dbReference type="InterPro" id="IPR046945">
    <property type="entry name" value="RHMD-like"/>
</dbReference>